<accession>A0A8J3Y580</accession>
<keyword evidence="2" id="KW-1185">Reference proteome</keyword>
<reference evidence="1" key="1">
    <citation type="submission" date="2021-01" db="EMBL/GenBank/DDBJ databases">
        <title>Whole genome shotgun sequence of Spirilliplanes yamanashiensis NBRC 15828.</title>
        <authorList>
            <person name="Komaki H."/>
            <person name="Tamura T."/>
        </authorList>
    </citation>
    <scope>NUCLEOTIDE SEQUENCE</scope>
    <source>
        <strain evidence="1">NBRC 15828</strain>
    </source>
</reference>
<gene>
    <name evidence="1" type="ORF">Sya03_09740</name>
</gene>
<dbReference type="AlphaFoldDB" id="A0A8J3Y580"/>
<sequence>MTTTLPRRFRDDVPPLHRPADDPVDVVCPACSGHATVRPWPDGGRRLSCRACAHVRDLPAGAPPCCRAVRLWLVTRCRGGELWALNERHLDLLERYVGAGLRERTAPGMSLVARLPAWIKAGRHRGDVLRGIARLRSMLDGPR</sequence>
<dbReference type="Proteomes" id="UP000652013">
    <property type="component" value="Unassembled WGS sequence"/>
</dbReference>
<name>A0A8J3Y580_9ACTN</name>
<protein>
    <submittedName>
        <fullName evidence="1">Uncharacterized protein</fullName>
    </submittedName>
</protein>
<organism evidence="1 2">
    <name type="scientific">Spirilliplanes yamanashiensis</name>
    <dbReference type="NCBI Taxonomy" id="42233"/>
    <lineage>
        <taxon>Bacteria</taxon>
        <taxon>Bacillati</taxon>
        <taxon>Actinomycetota</taxon>
        <taxon>Actinomycetes</taxon>
        <taxon>Micromonosporales</taxon>
        <taxon>Micromonosporaceae</taxon>
        <taxon>Spirilliplanes</taxon>
    </lineage>
</organism>
<dbReference type="RefSeq" id="WP_203936940.1">
    <property type="nucleotide sequence ID" value="NZ_BAAAGJ010000005.1"/>
</dbReference>
<proteinExistence type="predicted"/>
<evidence type="ECO:0000313" key="2">
    <source>
        <dbReference type="Proteomes" id="UP000652013"/>
    </source>
</evidence>
<comment type="caution">
    <text evidence="1">The sequence shown here is derived from an EMBL/GenBank/DDBJ whole genome shotgun (WGS) entry which is preliminary data.</text>
</comment>
<evidence type="ECO:0000313" key="1">
    <source>
        <dbReference type="EMBL" id="GIJ01622.1"/>
    </source>
</evidence>
<dbReference type="EMBL" id="BOOY01000005">
    <property type="protein sequence ID" value="GIJ01622.1"/>
    <property type="molecule type" value="Genomic_DNA"/>
</dbReference>